<dbReference type="EMBL" id="CP021425">
    <property type="protein sequence ID" value="ARU57113.1"/>
    <property type="molecule type" value="Genomic_DNA"/>
</dbReference>
<feature type="domain" description="DTW" evidence="6">
    <location>
        <begin position="1"/>
        <end position="175"/>
    </location>
</feature>
<protein>
    <recommendedName>
        <fullName evidence="1">tRNA-uridine aminocarboxypropyltransferase</fullName>
        <ecNumber evidence="1">2.5.1.25</ecNumber>
    </recommendedName>
</protein>
<dbReference type="PANTHER" id="PTHR21392:SF0">
    <property type="entry name" value="TRNA-URIDINE AMINOCARBOXYPROPYLTRANSFERASE 2"/>
    <property type="match status" value="1"/>
</dbReference>
<dbReference type="Pfam" id="PF03942">
    <property type="entry name" value="DTW"/>
    <property type="match status" value="1"/>
</dbReference>
<organism evidence="7 8">
    <name type="scientific">Oleiphilus messinensis</name>
    <dbReference type="NCBI Taxonomy" id="141451"/>
    <lineage>
        <taxon>Bacteria</taxon>
        <taxon>Pseudomonadati</taxon>
        <taxon>Pseudomonadota</taxon>
        <taxon>Gammaproteobacteria</taxon>
        <taxon>Oceanospirillales</taxon>
        <taxon>Oleiphilaceae</taxon>
        <taxon>Oleiphilus</taxon>
    </lineage>
</organism>
<evidence type="ECO:0000256" key="2">
    <source>
        <dbReference type="ARBA" id="ARBA00022679"/>
    </source>
</evidence>
<keyword evidence="4" id="KW-0819">tRNA processing</keyword>
<evidence type="ECO:0000313" key="7">
    <source>
        <dbReference type="EMBL" id="ARU57113.1"/>
    </source>
</evidence>
<dbReference type="GO" id="GO:0008033">
    <property type="term" value="P:tRNA processing"/>
    <property type="evidence" value="ECO:0007669"/>
    <property type="project" value="UniProtKB-KW"/>
</dbReference>
<dbReference type="SMART" id="SM01144">
    <property type="entry name" value="DTW"/>
    <property type="match status" value="1"/>
</dbReference>
<keyword evidence="3" id="KW-0949">S-adenosyl-L-methionine</keyword>
<evidence type="ECO:0000259" key="6">
    <source>
        <dbReference type="SMART" id="SM01144"/>
    </source>
</evidence>
<accession>A0A1Y0ICK5</accession>
<dbReference type="GO" id="GO:0016432">
    <property type="term" value="F:tRNA-uridine aminocarboxypropyltransferase activity"/>
    <property type="evidence" value="ECO:0007669"/>
    <property type="project" value="UniProtKB-EC"/>
</dbReference>
<dbReference type="EC" id="2.5.1.25" evidence="1"/>
<dbReference type="AlphaFoldDB" id="A0A1Y0ICK5"/>
<dbReference type="InterPro" id="IPR039262">
    <property type="entry name" value="DTWD2/TAPT"/>
</dbReference>
<gene>
    <name evidence="7" type="ORF">OLMES_3070</name>
</gene>
<evidence type="ECO:0000256" key="1">
    <source>
        <dbReference type="ARBA" id="ARBA00012386"/>
    </source>
</evidence>
<evidence type="ECO:0000256" key="5">
    <source>
        <dbReference type="ARBA" id="ARBA00034489"/>
    </source>
</evidence>
<comment type="similarity">
    <text evidence="5">Belongs to the TDD superfamily. DTWD2 family.</text>
</comment>
<dbReference type="PANTHER" id="PTHR21392">
    <property type="entry name" value="TRNA-URIDINE AMINOCARBOXYPROPYLTRANSFERASE 2"/>
    <property type="match status" value="1"/>
</dbReference>
<dbReference type="InterPro" id="IPR005636">
    <property type="entry name" value="DTW"/>
</dbReference>
<keyword evidence="2" id="KW-0808">Transferase</keyword>
<name>A0A1Y0ICK5_9GAMM</name>
<reference evidence="7 8" key="1">
    <citation type="submission" date="2017-05" db="EMBL/GenBank/DDBJ databases">
        <title>Genomic insights into alkan degradation activity of Oleiphilus messinensis.</title>
        <authorList>
            <person name="Kozyavkin S.A."/>
            <person name="Slesarev A.I."/>
            <person name="Golyshin P.N."/>
            <person name="Korzhenkov A."/>
            <person name="Golyshina O.N."/>
            <person name="Toshchakov S.V."/>
        </authorList>
    </citation>
    <scope>NUCLEOTIDE SEQUENCE [LARGE SCALE GENOMIC DNA]</scope>
    <source>
        <strain evidence="7 8">ME102</strain>
    </source>
</reference>
<sequence length="184" mass="20728">MVILQHPDETKKALSTVPILELSLTRCSVYRGLDFNHQQELQGLIHNAAVQVALLFPTKHAKPISDWGTMPGDPRLQPTTKASQSRALIVLDGTWRNVRELMLINPFLSALECVYLPEAEGRYRIRKAPEKGQLSTIEAVGAALLAVDPLFGLRESKLLLAPFEFMIQYQIQRMGTAVYRKNYN</sequence>
<evidence type="ECO:0000256" key="3">
    <source>
        <dbReference type="ARBA" id="ARBA00022691"/>
    </source>
</evidence>
<evidence type="ECO:0000313" key="8">
    <source>
        <dbReference type="Proteomes" id="UP000196027"/>
    </source>
</evidence>
<proteinExistence type="inferred from homology"/>
<evidence type="ECO:0000256" key="4">
    <source>
        <dbReference type="ARBA" id="ARBA00022694"/>
    </source>
</evidence>
<keyword evidence="8" id="KW-1185">Reference proteome</keyword>
<dbReference type="KEGG" id="ome:OLMES_3070"/>
<dbReference type="Proteomes" id="UP000196027">
    <property type="component" value="Chromosome"/>
</dbReference>